<sequence length="130" mass="13448">MDQERPPPTLPATATSPVGVSLYLGTGMPGSVTGDVSMPNGSTTASRGSRSIGEIAAPCGVAETHLSRTNCSTTSTLSIVQRFRSAVQVRQTKFSTVVVEPTVKSGLRVRHVDQGITGEPTGLWPGSPAL</sequence>
<organism evidence="2 3">
    <name type="scientific">Purpureocillium lilacinum</name>
    <name type="common">Paecilomyces lilacinus</name>
    <dbReference type="NCBI Taxonomy" id="33203"/>
    <lineage>
        <taxon>Eukaryota</taxon>
        <taxon>Fungi</taxon>
        <taxon>Dikarya</taxon>
        <taxon>Ascomycota</taxon>
        <taxon>Pezizomycotina</taxon>
        <taxon>Sordariomycetes</taxon>
        <taxon>Hypocreomycetidae</taxon>
        <taxon>Hypocreales</taxon>
        <taxon>Ophiocordycipitaceae</taxon>
        <taxon>Purpureocillium</taxon>
    </lineage>
</organism>
<dbReference type="Proteomes" id="UP000245956">
    <property type="component" value="Unassembled WGS sequence"/>
</dbReference>
<name>A0A2U3DNU0_PURLI</name>
<dbReference type="EMBL" id="LCWV01000194">
    <property type="protein sequence ID" value="PWI63920.1"/>
    <property type="molecule type" value="Genomic_DNA"/>
</dbReference>
<accession>A0A2U3DNU0</accession>
<gene>
    <name evidence="2" type="ORF">PCL_03010</name>
</gene>
<evidence type="ECO:0000313" key="3">
    <source>
        <dbReference type="Proteomes" id="UP000245956"/>
    </source>
</evidence>
<evidence type="ECO:0000256" key="1">
    <source>
        <dbReference type="SAM" id="MobiDB-lite"/>
    </source>
</evidence>
<feature type="region of interest" description="Disordered" evidence="1">
    <location>
        <begin position="31"/>
        <end position="51"/>
    </location>
</feature>
<comment type="caution">
    <text evidence="2">The sequence shown here is derived from an EMBL/GenBank/DDBJ whole genome shotgun (WGS) entry which is preliminary data.</text>
</comment>
<feature type="compositionally biased region" description="Polar residues" evidence="1">
    <location>
        <begin position="39"/>
        <end position="49"/>
    </location>
</feature>
<proteinExistence type="predicted"/>
<reference evidence="2 3" key="1">
    <citation type="journal article" date="2016" name="Front. Microbiol.">
        <title>Genome and transcriptome sequences reveal the specific parasitism of the nematophagous Purpureocillium lilacinum 36-1.</title>
        <authorList>
            <person name="Xie J."/>
            <person name="Li S."/>
            <person name="Mo C."/>
            <person name="Xiao X."/>
            <person name="Peng D."/>
            <person name="Wang G."/>
            <person name="Xiao Y."/>
        </authorList>
    </citation>
    <scope>NUCLEOTIDE SEQUENCE [LARGE SCALE GENOMIC DNA]</scope>
    <source>
        <strain evidence="2 3">36-1</strain>
    </source>
</reference>
<evidence type="ECO:0000313" key="2">
    <source>
        <dbReference type="EMBL" id="PWI63920.1"/>
    </source>
</evidence>
<dbReference type="AlphaFoldDB" id="A0A2U3DNU0"/>
<protein>
    <submittedName>
        <fullName evidence="2">Uncharacterized protein</fullName>
    </submittedName>
</protein>